<feature type="transmembrane region" description="Helical" evidence="8">
    <location>
        <begin position="158"/>
        <end position="177"/>
    </location>
</feature>
<evidence type="ECO:0000313" key="10">
    <source>
        <dbReference type="Proteomes" id="UP001652625"/>
    </source>
</evidence>
<dbReference type="PANTHER" id="PTHR24243">
    <property type="entry name" value="G-PROTEIN COUPLED RECEPTOR"/>
    <property type="match status" value="1"/>
</dbReference>
<dbReference type="PRINTS" id="PR00237">
    <property type="entry name" value="GPCRRHODOPSN"/>
</dbReference>
<evidence type="ECO:0000313" key="11">
    <source>
        <dbReference type="RefSeq" id="XP_065657139.1"/>
    </source>
</evidence>
<feature type="transmembrane region" description="Helical" evidence="8">
    <location>
        <begin position="202"/>
        <end position="231"/>
    </location>
</feature>
<dbReference type="PANTHER" id="PTHR24243:SF208">
    <property type="entry name" value="PYROKININ-1 RECEPTOR"/>
    <property type="match status" value="1"/>
</dbReference>
<name>A0ABM4C6B8_HYDVU</name>
<gene>
    <name evidence="11" type="primary">LOC101234754</name>
</gene>
<evidence type="ECO:0000256" key="8">
    <source>
        <dbReference type="SAM" id="Phobius"/>
    </source>
</evidence>
<evidence type="ECO:0000256" key="3">
    <source>
        <dbReference type="ARBA" id="ARBA00022989"/>
    </source>
</evidence>
<feature type="transmembrane region" description="Helical" evidence="8">
    <location>
        <begin position="45"/>
        <end position="65"/>
    </location>
</feature>
<evidence type="ECO:0000256" key="1">
    <source>
        <dbReference type="ARBA" id="ARBA00004141"/>
    </source>
</evidence>
<keyword evidence="10" id="KW-1185">Reference proteome</keyword>
<comment type="subcellular location">
    <subcellularLocation>
        <location evidence="1">Membrane</location>
        <topology evidence="1">Multi-pass membrane protein</topology>
    </subcellularLocation>
</comment>
<dbReference type="Proteomes" id="UP001652625">
    <property type="component" value="Chromosome 07"/>
</dbReference>
<sequence length="520" mass="60286">MVLYNQSDHTQNSWKQFNISAENDGNLTDDKIKYSHEVLSLFHSMYVLVMCFGIFGNLLTCSVILLKKSMRRSIHFYTFNLAVCDLIILFVYVPTQMVYIQNQLNWTMGFAMCKIAYLVLPVSLFSTIGTLLAITIDRTRGLIQPFKWRADSTRYSKFTILGVWIISLIVNIPLFIISEIKTNEEGDLVCIETWPNALSGLIYWNFMFVLSFAIPLLIITVAHIVMIYIVVKETDSKHRKQNQRMISMLVALVLVFSICTGYQHVYFYMIEYFKDKMKLTEKTWALLFGSSNFVVSLQAALNPVIYGTLRHDFNKAFHYIFLKLLVFLKLQKELPRDFFSTNSTISRRSLRDTFRRTTFRRLVKREIQFEDSPLAPRVTEKPFENSTMQKRYYGRCLLNNSTSKYIPIACKVEAVDLQNRKKKISKTLKNNLSTSCIDKNDSKKYADKKSNLTIISIKDVEQLNWNRNNDQLQCSTSSSVLSSTSEGSPNAFNYDLFNPSDKGFSNIIRNYLDNSEETKV</sequence>
<evidence type="ECO:0000259" key="9">
    <source>
        <dbReference type="PROSITE" id="PS50262"/>
    </source>
</evidence>
<evidence type="ECO:0000256" key="5">
    <source>
        <dbReference type="ARBA" id="ARBA00023136"/>
    </source>
</evidence>
<dbReference type="Gene3D" id="1.20.1070.10">
    <property type="entry name" value="Rhodopsin 7-helix transmembrane proteins"/>
    <property type="match status" value="1"/>
</dbReference>
<feature type="transmembrane region" description="Helical" evidence="8">
    <location>
        <begin position="284"/>
        <end position="305"/>
    </location>
</feature>
<keyword evidence="3 8" id="KW-1133">Transmembrane helix</keyword>
<dbReference type="PROSITE" id="PS50262">
    <property type="entry name" value="G_PROTEIN_RECEP_F1_2"/>
    <property type="match status" value="1"/>
</dbReference>
<proteinExistence type="predicted"/>
<evidence type="ECO:0000256" key="7">
    <source>
        <dbReference type="ARBA" id="ARBA00023224"/>
    </source>
</evidence>
<dbReference type="InterPro" id="IPR017452">
    <property type="entry name" value="GPCR_Rhodpsn_7TM"/>
</dbReference>
<keyword evidence="7" id="KW-0807">Transducer</keyword>
<protein>
    <submittedName>
        <fullName evidence="11">Somatostatin receptor type 2</fullName>
    </submittedName>
</protein>
<dbReference type="GeneID" id="101234754"/>
<evidence type="ECO:0000256" key="6">
    <source>
        <dbReference type="ARBA" id="ARBA00023170"/>
    </source>
</evidence>
<dbReference type="Pfam" id="PF00001">
    <property type="entry name" value="7tm_1"/>
    <property type="match status" value="1"/>
</dbReference>
<keyword evidence="6 11" id="KW-0675">Receptor</keyword>
<accession>A0ABM4C6B8</accession>
<organism evidence="10 11">
    <name type="scientific">Hydra vulgaris</name>
    <name type="common">Hydra</name>
    <name type="synonym">Hydra attenuata</name>
    <dbReference type="NCBI Taxonomy" id="6087"/>
    <lineage>
        <taxon>Eukaryota</taxon>
        <taxon>Metazoa</taxon>
        <taxon>Cnidaria</taxon>
        <taxon>Hydrozoa</taxon>
        <taxon>Hydroidolina</taxon>
        <taxon>Anthoathecata</taxon>
        <taxon>Aplanulata</taxon>
        <taxon>Hydridae</taxon>
        <taxon>Hydra</taxon>
    </lineage>
</organism>
<reference evidence="11" key="1">
    <citation type="submission" date="2025-08" db="UniProtKB">
        <authorList>
            <consortium name="RefSeq"/>
        </authorList>
    </citation>
    <scope>IDENTIFICATION</scope>
</reference>
<keyword evidence="2 8" id="KW-0812">Transmembrane</keyword>
<evidence type="ECO:0000256" key="2">
    <source>
        <dbReference type="ARBA" id="ARBA00022692"/>
    </source>
</evidence>
<keyword evidence="4" id="KW-0297">G-protein coupled receptor</keyword>
<dbReference type="RefSeq" id="XP_065657139.1">
    <property type="nucleotide sequence ID" value="XM_065801067.1"/>
</dbReference>
<keyword evidence="5 8" id="KW-0472">Membrane</keyword>
<feature type="domain" description="G-protein coupled receptors family 1 profile" evidence="9">
    <location>
        <begin position="56"/>
        <end position="306"/>
    </location>
</feature>
<feature type="transmembrane region" description="Helical" evidence="8">
    <location>
        <begin position="115"/>
        <end position="137"/>
    </location>
</feature>
<dbReference type="CDD" id="cd00637">
    <property type="entry name" value="7tm_classA_rhodopsin-like"/>
    <property type="match status" value="1"/>
</dbReference>
<feature type="transmembrane region" description="Helical" evidence="8">
    <location>
        <begin position="77"/>
        <end position="95"/>
    </location>
</feature>
<dbReference type="SUPFAM" id="SSF81321">
    <property type="entry name" value="Family A G protein-coupled receptor-like"/>
    <property type="match status" value="1"/>
</dbReference>
<dbReference type="InterPro" id="IPR000276">
    <property type="entry name" value="GPCR_Rhodpsn"/>
</dbReference>
<feature type="transmembrane region" description="Helical" evidence="8">
    <location>
        <begin position="243"/>
        <end position="264"/>
    </location>
</feature>
<evidence type="ECO:0000256" key="4">
    <source>
        <dbReference type="ARBA" id="ARBA00023040"/>
    </source>
</evidence>